<dbReference type="InterPro" id="IPR025836">
    <property type="entry name" value="Zn_knuckle_CX2CX4HX4C"/>
</dbReference>
<feature type="domain" description="Zinc knuckle CX2CX4HX4C" evidence="2">
    <location>
        <begin position="136"/>
        <end position="171"/>
    </location>
</feature>
<gene>
    <name evidence="3" type="ORF">ACH5RR_025588</name>
</gene>
<comment type="caution">
    <text evidence="3">The sequence shown here is derived from an EMBL/GenBank/DDBJ whole genome shotgun (WGS) entry which is preliminary data.</text>
</comment>
<dbReference type="Proteomes" id="UP001630127">
    <property type="component" value="Unassembled WGS sequence"/>
</dbReference>
<dbReference type="EMBL" id="JBJUIK010000011">
    <property type="protein sequence ID" value="KAL3512871.1"/>
    <property type="molecule type" value="Genomic_DNA"/>
</dbReference>
<dbReference type="AlphaFoldDB" id="A0ABD2Z030"/>
<dbReference type="Pfam" id="PF14111">
    <property type="entry name" value="DUF4283"/>
    <property type="match status" value="1"/>
</dbReference>
<feature type="domain" description="DUF4283" evidence="1">
    <location>
        <begin position="35"/>
        <end position="113"/>
    </location>
</feature>
<dbReference type="InterPro" id="IPR040256">
    <property type="entry name" value="At4g02000-like"/>
</dbReference>
<organism evidence="3 4">
    <name type="scientific">Cinchona calisaya</name>
    <dbReference type="NCBI Taxonomy" id="153742"/>
    <lineage>
        <taxon>Eukaryota</taxon>
        <taxon>Viridiplantae</taxon>
        <taxon>Streptophyta</taxon>
        <taxon>Embryophyta</taxon>
        <taxon>Tracheophyta</taxon>
        <taxon>Spermatophyta</taxon>
        <taxon>Magnoliopsida</taxon>
        <taxon>eudicotyledons</taxon>
        <taxon>Gunneridae</taxon>
        <taxon>Pentapetalae</taxon>
        <taxon>asterids</taxon>
        <taxon>lamiids</taxon>
        <taxon>Gentianales</taxon>
        <taxon>Rubiaceae</taxon>
        <taxon>Cinchonoideae</taxon>
        <taxon>Cinchoneae</taxon>
        <taxon>Cinchona</taxon>
    </lineage>
</organism>
<reference evidence="3 4" key="1">
    <citation type="submission" date="2024-11" db="EMBL/GenBank/DDBJ databases">
        <title>A near-complete genome assembly of Cinchona calisaya.</title>
        <authorList>
            <person name="Lian D.C."/>
            <person name="Zhao X.W."/>
            <person name="Wei L."/>
        </authorList>
    </citation>
    <scope>NUCLEOTIDE SEQUENCE [LARGE SCALE GENOMIC DNA]</scope>
    <source>
        <tissue evidence="3">Nenye</tissue>
    </source>
</reference>
<dbReference type="PANTHER" id="PTHR31286">
    <property type="entry name" value="GLYCINE-RICH CELL WALL STRUCTURAL PROTEIN 1.8-LIKE"/>
    <property type="match status" value="1"/>
</dbReference>
<sequence>MADKLSEVLSKFALCSEKKRGTFIELGDLIAGVSECHKSLIGMVYREKVINFTGMKNFALQIWNYPRKLHVSEIKANCFQFIFADEDDLLSVLNGVPWIIDNQLLMLKRWKEGIEDDKEMFKKAFLWVQPLFGGAIVKSNGIDKWLSFKYEKCPDFCYKCDRIGHDLKVCNLSITKTVTMKTCKMGPGRRKNHRKGIDVARLAVPGAESQLSSPDGGTGNLVYKLGEGSSKLNKINTLGERRANLANGQLQMQNVSLEVINNLPTAMDEDTLRLYGKENIHVDNLIETPVHVVMDKGKSKVRRELLKRYKKGKGVNQRNTERNPLTDVSNILNSEFDLGKGKVFLIELVGEEFESN</sequence>
<dbReference type="Pfam" id="PF14392">
    <property type="entry name" value="zf-CCHC_4"/>
    <property type="match status" value="1"/>
</dbReference>
<dbReference type="InterPro" id="IPR025558">
    <property type="entry name" value="DUF4283"/>
</dbReference>
<evidence type="ECO:0000313" key="4">
    <source>
        <dbReference type="Proteomes" id="UP001630127"/>
    </source>
</evidence>
<evidence type="ECO:0000259" key="1">
    <source>
        <dbReference type="Pfam" id="PF14111"/>
    </source>
</evidence>
<accession>A0ABD2Z030</accession>
<proteinExistence type="predicted"/>
<name>A0ABD2Z030_9GENT</name>
<evidence type="ECO:0000259" key="2">
    <source>
        <dbReference type="Pfam" id="PF14392"/>
    </source>
</evidence>
<dbReference type="PANTHER" id="PTHR31286:SF178">
    <property type="entry name" value="DUF4283 DOMAIN-CONTAINING PROTEIN"/>
    <property type="match status" value="1"/>
</dbReference>
<protein>
    <recommendedName>
        <fullName evidence="5">CCHC-type domain-containing protein</fullName>
    </recommendedName>
</protein>
<keyword evidence="4" id="KW-1185">Reference proteome</keyword>
<evidence type="ECO:0000313" key="3">
    <source>
        <dbReference type="EMBL" id="KAL3512871.1"/>
    </source>
</evidence>
<evidence type="ECO:0008006" key="5">
    <source>
        <dbReference type="Google" id="ProtNLM"/>
    </source>
</evidence>